<name>A0ACC0CU66_9PEZI</name>
<organism evidence="1 2">
    <name type="scientific">Hypoxylon rubiginosum</name>
    <dbReference type="NCBI Taxonomy" id="110542"/>
    <lineage>
        <taxon>Eukaryota</taxon>
        <taxon>Fungi</taxon>
        <taxon>Dikarya</taxon>
        <taxon>Ascomycota</taxon>
        <taxon>Pezizomycotina</taxon>
        <taxon>Sordariomycetes</taxon>
        <taxon>Xylariomycetidae</taxon>
        <taxon>Xylariales</taxon>
        <taxon>Hypoxylaceae</taxon>
        <taxon>Hypoxylon</taxon>
    </lineage>
</organism>
<evidence type="ECO:0000313" key="2">
    <source>
        <dbReference type="Proteomes" id="UP001497680"/>
    </source>
</evidence>
<keyword evidence="2" id="KW-1185">Reference proteome</keyword>
<accession>A0ACC0CU66</accession>
<dbReference type="Proteomes" id="UP001497680">
    <property type="component" value="Unassembled WGS sequence"/>
</dbReference>
<comment type="caution">
    <text evidence="1">The sequence shown here is derived from an EMBL/GenBank/DDBJ whole genome shotgun (WGS) entry which is preliminary data.</text>
</comment>
<proteinExistence type="predicted"/>
<reference evidence="1 2" key="1">
    <citation type="journal article" date="2022" name="New Phytol.">
        <title>Ecological generalism drives hyperdiversity of secondary metabolite gene clusters in xylarialean endophytes.</title>
        <authorList>
            <person name="Franco M.E.E."/>
            <person name="Wisecaver J.H."/>
            <person name="Arnold A.E."/>
            <person name="Ju Y.M."/>
            <person name="Slot J.C."/>
            <person name="Ahrendt S."/>
            <person name="Moore L.P."/>
            <person name="Eastman K.E."/>
            <person name="Scott K."/>
            <person name="Konkel Z."/>
            <person name="Mondo S.J."/>
            <person name="Kuo A."/>
            <person name="Hayes R.D."/>
            <person name="Haridas S."/>
            <person name="Andreopoulos B."/>
            <person name="Riley R."/>
            <person name="LaButti K."/>
            <person name="Pangilinan J."/>
            <person name="Lipzen A."/>
            <person name="Amirebrahimi M."/>
            <person name="Yan J."/>
            <person name="Adam C."/>
            <person name="Keymanesh K."/>
            <person name="Ng V."/>
            <person name="Louie K."/>
            <person name="Northen T."/>
            <person name="Drula E."/>
            <person name="Henrissat B."/>
            <person name="Hsieh H.M."/>
            <person name="Youens-Clark K."/>
            <person name="Lutzoni F."/>
            <person name="Miadlikowska J."/>
            <person name="Eastwood D.C."/>
            <person name="Hamelin R.C."/>
            <person name="Grigoriev I.V."/>
            <person name="U'Ren J.M."/>
        </authorList>
    </citation>
    <scope>NUCLEOTIDE SEQUENCE [LARGE SCALE GENOMIC DNA]</scope>
    <source>
        <strain evidence="1 2">ER1909</strain>
    </source>
</reference>
<evidence type="ECO:0000313" key="1">
    <source>
        <dbReference type="EMBL" id="KAI6083962.1"/>
    </source>
</evidence>
<dbReference type="EMBL" id="MU394344">
    <property type="protein sequence ID" value="KAI6083962.1"/>
    <property type="molecule type" value="Genomic_DNA"/>
</dbReference>
<sequence>MRVNKRDSPRLKSRDTTTKFPKINAEFGIGSTEHKLNDAGEYPRLAKLSDGTILSVQILPKINGTTSIVQVSKSTDGGQSFNFLSEITRAQHTDLNNGFLIEVPPSENGAPVLLAAYRNHDLDSSGKPTYFRITVSRSEDGGNSWNEASHVVEQSAEESHGMGVWEPFMRIGSRGEVQLTYSGELTSGNQETFRALSYDGGYNWTEPVNLHLHSEDMRDGMQSIVSVKDSENGHDALVMALEVKIGAVVHLDYVVSYDDGASWGNRSGVYDPKGDDKSAGAPQIANVGDSIVVVFMTDEDTENVDWPKKAATKALFSNGLNNGVVKWTDTPLVIDESPSWWPGVMQIGADEAMAVYGHGSFPRGRTITKQ</sequence>
<gene>
    <name evidence="1" type="ORF">F4821DRAFT_243774</name>
</gene>
<protein>
    <submittedName>
        <fullName evidence="1">Sialidase</fullName>
    </submittedName>
</protein>